<keyword evidence="1" id="KW-0548">Nucleotidyltransferase</keyword>
<dbReference type="SUPFAM" id="SSF53098">
    <property type="entry name" value="Ribonuclease H-like"/>
    <property type="match status" value="1"/>
</dbReference>
<sequence length="401" mass="45754">MPSFDAIICMDWLVKYKAVIVCAEKIVRIPCGNETLIIHGNGSNQGNEVEDKSEKKRLEDVPIVQDFPDVSPEDLPGLPPVGLFVIGVGKMRILRGMKKWARQKSCAVAPILALPEGSKRFHRRMRCFKKKGLGGVLMPNEDKKQLENAKSWRKYTYVRMDPLPQLEGDGYLVMASADCDHSVRRRKSQIKSISIDNPGSDRKWRTSKGQQDCWYNLKIPDGGGEENITMDFVTSLLRRLKVCYNYGYIMGSTPKSAIFTPMRETDPLDKLARLYLKEVVTRHGIPVSIICDRDPRFASNFWRALSERFWVLDFGIMSTSVHPQTSGKAEQTYSRLSRIDGRSFEALYSRKCRSPICWTEVGEAQILGLELIQETTEKIIQIKQRMQAARDRQKVMPSEEV</sequence>
<evidence type="ECO:0000313" key="2">
    <source>
        <dbReference type="Proteomes" id="UP001151760"/>
    </source>
</evidence>
<dbReference type="Pfam" id="PF08284">
    <property type="entry name" value="RVP_2"/>
    <property type="match status" value="1"/>
</dbReference>
<gene>
    <name evidence="1" type="ORF">Tco_0859434</name>
</gene>
<dbReference type="EMBL" id="BQNB010013144">
    <property type="protein sequence ID" value="GJT12392.1"/>
    <property type="molecule type" value="Genomic_DNA"/>
</dbReference>
<reference evidence="1" key="2">
    <citation type="submission" date="2022-01" db="EMBL/GenBank/DDBJ databases">
        <authorList>
            <person name="Yamashiro T."/>
            <person name="Shiraishi A."/>
            <person name="Satake H."/>
            <person name="Nakayama K."/>
        </authorList>
    </citation>
    <scope>NUCLEOTIDE SEQUENCE</scope>
</reference>
<evidence type="ECO:0000313" key="1">
    <source>
        <dbReference type="EMBL" id="GJT12392.1"/>
    </source>
</evidence>
<protein>
    <submittedName>
        <fullName evidence="1">Reverse transcriptase domain-containing protein</fullName>
    </submittedName>
</protein>
<dbReference type="Gene3D" id="3.30.420.10">
    <property type="entry name" value="Ribonuclease H-like superfamily/Ribonuclease H"/>
    <property type="match status" value="1"/>
</dbReference>
<keyword evidence="1" id="KW-0695">RNA-directed DNA polymerase</keyword>
<comment type="caution">
    <text evidence="1">The sequence shown here is derived from an EMBL/GenBank/DDBJ whole genome shotgun (WGS) entry which is preliminary data.</text>
</comment>
<proteinExistence type="predicted"/>
<organism evidence="1 2">
    <name type="scientific">Tanacetum coccineum</name>
    <dbReference type="NCBI Taxonomy" id="301880"/>
    <lineage>
        <taxon>Eukaryota</taxon>
        <taxon>Viridiplantae</taxon>
        <taxon>Streptophyta</taxon>
        <taxon>Embryophyta</taxon>
        <taxon>Tracheophyta</taxon>
        <taxon>Spermatophyta</taxon>
        <taxon>Magnoliopsida</taxon>
        <taxon>eudicotyledons</taxon>
        <taxon>Gunneridae</taxon>
        <taxon>Pentapetalae</taxon>
        <taxon>asterids</taxon>
        <taxon>campanulids</taxon>
        <taxon>Asterales</taxon>
        <taxon>Asteraceae</taxon>
        <taxon>Asteroideae</taxon>
        <taxon>Anthemideae</taxon>
        <taxon>Anthemidinae</taxon>
        <taxon>Tanacetum</taxon>
    </lineage>
</organism>
<dbReference type="PANTHER" id="PTHR45835">
    <property type="entry name" value="YALI0A06105P"/>
    <property type="match status" value="1"/>
</dbReference>
<accession>A0ABQ5BE71</accession>
<dbReference type="GO" id="GO:0003964">
    <property type="term" value="F:RNA-directed DNA polymerase activity"/>
    <property type="evidence" value="ECO:0007669"/>
    <property type="project" value="UniProtKB-KW"/>
</dbReference>
<keyword evidence="2" id="KW-1185">Reference proteome</keyword>
<dbReference type="InterPro" id="IPR012337">
    <property type="entry name" value="RNaseH-like_sf"/>
</dbReference>
<name>A0ABQ5BE71_9ASTR</name>
<dbReference type="PANTHER" id="PTHR45835:SF99">
    <property type="entry name" value="CHROMO DOMAIN-CONTAINING PROTEIN-RELATED"/>
    <property type="match status" value="1"/>
</dbReference>
<reference evidence="1" key="1">
    <citation type="journal article" date="2022" name="Int. J. Mol. Sci.">
        <title>Draft Genome of Tanacetum Coccineum: Genomic Comparison of Closely Related Tanacetum-Family Plants.</title>
        <authorList>
            <person name="Yamashiro T."/>
            <person name="Shiraishi A."/>
            <person name="Nakayama K."/>
            <person name="Satake H."/>
        </authorList>
    </citation>
    <scope>NUCLEOTIDE SEQUENCE</scope>
</reference>
<dbReference type="Proteomes" id="UP001151760">
    <property type="component" value="Unassembled WGS sequence"/>
</dbReference>
<keyword evidence="1" id="KW-0808">Transferase</keyword>
<dbReference type="InterPro" id="IPR036397">
    <property type="entry name" value="RNaseH_sf"/>
</dbReference>